<sequence length="182" mass="20552">MKTDNNDKGRDPNGKFAEGNKFSPGRTPIYSDPEHMATKLLDYFTWIEGEYVIERKITTKTTGKGKEAVTTTEDEPVKIWTRYPEPPTMTGLAIYLGFASRQSLYDYAKEDGFSYPIKRALLEVENNYEKGLFGDKVIGVLFALKNMGWTDRTETDITSKGDKINASPSVVTVEIVKPDFED</sequence>
<protein>
    <submittedName>
        <fullName evidence="2">DNA-packaging protein gp3</fullName>
    </submittedName>
</protein>
<feature type="compositionally biased region" description="Basic and acidic residues" evidence="1">
    <location>
        <begin position="1"/>
        <end position="13"/>
    </location>
</feature>
<dbReference type="AlphaFoldDB" id="A0A1M5X8L0"/>
<name>A0A1M5X8L0_9FLAO</name>
<accession>A0A1M5X8L0</accession>
<keyword evidence="3" id="KW-1185">Reference proteome</keyword>
<dbReference type="Gene3D" id="1.10.132.80">
    <property type="match status" value="1"/>
</dbReference>
<dbReference type="STRING" id="421058.SAMN05421866_0055"/>
<organism evidence="2 3">
    <name type="scientific">Chryseobacterium oranimense</name>
    <dbReference type="NCBI Taxonomy" id="421058"/>
    <lineage>
        <taxon>Bacteria</taxon>
        <taxon>Pseudomonadati</taxon>
        <taxon>Bacteroidota</taxon>
        <taxon>Flavobacteriia</taxon>
        <taxon>Flavobacteriales</taxon>
        <taxon>Weeksellaceae</taxon>
        <taxon>Chryseobacterium group</taxon>
        <taxon>Chryseobacterium</taxon>
    </lineage>
</organism>
<proteinExistence type="predicted"/>
<gene>
    <name evidence="2" type="ORF">SAMN05421866_0055</name>
</gene>
<dbReference type="RefSeq" id="WP_073067004.1">
    <property type="nucleotide sequence ID" value="NZ_FQWT01000010.1"/>
</dbReference>
<evidence type="ECO:0000256" key="1">
    <source>
        <dbReference type="SAM" id="MobiDB-lite"/>
    </source>
</evidence>
<evidence type="ECO:0000313" key="2">
    <source>
        <dbReference type="EMBL" id="SHH96121.1"/>
    </source>
</evidence>
<dbReference type="InterPro" id="IPR032066">
    <property type="entry name" value="GP3_package"/>
</dbReference>
<dbReference type="Proteomes" id="UP000184047">
    <property type="component" value="Unassembled WGS sequence"/>
</dbReference>
<feature type="region of interest" description="Disordered" evidence="1">
    <location>
        <begin position="1"/>
        <end position="30"/>
    </location>
</feature>
<dbReference type="EMBL" id="FQWT01000010">
    <property type="protein sequence ID" value="SHH96121.1"/>
    <property type="molecule type" value="Genomic_DNA"/>
</dbReference>
<evidence type="ECO:0000313" key="3">
    <source>
        <dbReference type="Proteomes" id="UP000184047"/>
    </source>
</evidence>
<reference evidence="3" key="1">
    <citation type="submission" date="2016-11" db="EMBL/GenBank/DDBJ databases">
        <authorList>
            <person name="Varghese N."/>
            <person name="Submissions S."/>
        </authorList>
    </citation>
    <scope>NUCLEOTIDE SEQUENCE [LARGE SCALE GENOMIC DNA]</scope>
    <source>
        <strain evidence="3">DSM 19055</strain>
    </source>
</reference>
<dbReference type="Pfam" id="PF16677">
    <property type="entry name" value="GP3_package"/>
    <property type="match status" value="1"/>
</dbReference>